<keyword evidence="1" id="KW-0812">Transmembrane</keyword>
<keyword evidence="1" id="KW-0472">Membrane</keyword>
<dbReference type="Proteomes" id="UP000298180">
    <property type="component" value="Unassembled WGS sequence"/>
</dbReference>
<evidence type="ECO:0000313" key="2">
    <source>
        <dbReference type="EMBL" id="TFZ05354.1"/>
    </source>
</evidence>
<dbReference type="RefSeq" id="WP_135261435.1">
    <property type="nucleotide sequence ID" value="NZ_SMLM01000001.1"/>
</dbReference>
<proteinExistence type="predicted"/>
<dbReference type="AlphaFoldDB" id="A0A4Z0C3E2"/>
<reference evidence="2 3" key="1">
    <citation type="submission" date="2019-03" db="EMBL/GenBank/DDBJ databases">
        <title>Ramlibacter henchirensis DSM 14656, whole genome shotgun sequence.</title>
        <authorList>
            <person name="Zhang X."/>
            <person name="Feng G."/>
            <person name="Zhu H."/>
        </authorList>
    </citation>
    <scope>NUCLEOTIDE SEQUENCE [LARGE SCALE GENOMIC DNA]</scope>
    <source>
        <strain evidence="2 3">DSM 14656</strain>
    </source>
</reference>
<dbReference type="EMBL" id="SMLM01000001">
    <property type="protein sequence ID" value="TFZ05354.1"/>
    <property type="molecule type" value="Genomic_DNA"/>
</dbReference>
<evidence type="ECO:0000313" key="3">
    <source>
        <dbReference type="Proteomes" id="UP000298180"/>
    </source>
</evidence>
<accession>A0A4Z0C3E2</accession>
<gene>
    <name evidence="2" type="ORF">EZ313_01375</name>
</gene>
<sequence length="87" mass="10638">MQLAEMQRIKRWQVDHRRTQPLEYHLWDAVLTAWLMGWIGWLPAFLLDALWALPLCLAGMAAPQLYVTWRSRLHRKRRLRCDWLQQR</sequence>
<name>A0A4Z0C3E2_9BURK</name>
<dbReference type="OrthoDB" id="9155042at2"/>
<protein>
    <submittedName>
        <fullName evidence="2">Uncharacterized protein</fullName>
    </submittedName>
</protein>
<keyword evidence="1" id="KW-1133">Transmembrane helix</keyword>
<comment type="caution">
    <text evidence="2">The sequence shown here is derived from an EMBL/GenBank/DDBJ whole genome shotgun (WGS) entry which is preliminary data.</text>
</comment>
<feature type="transmembrane region" description="Helical" evidence="1">
    <location>
        <begin position="21"/>
        <end position="43"/>
    </location>
</feature>
<evidence type="ECO:0000256" key="1">
    <source>
        <dbReference type="SAM" id="Phobius"/>
    </source>
</evidence>
<organism evidence="2 3">
    <name type="scientific">Ramlibacter henchirensis</name>
    <dbReference type="NCBI Taxonomy" id="204072"/>
    <lineage>
        <taxon>Bacteria</taxon>
        <taxon>Pseudomonadati</taxon>
        <taxon>Pseudomonadota</taxon>
        <taxon>Betaproteobacteria</taxon>
        <taxon>Burkholderiales</taxon>
        <taxon>Comamonadaceae</taxon>
        <taxon>Ramlibacter</taxon>
    </lineage>
</organism>
<feature type="transmembrane region" description="Helical" evidence="1">
    <location>
        <begin position="49"/>
        <end position="69"/>
    </location>
</feature>
<keyword evidence="3" id="KW-1185">Reference proteome</keyword>